<feature type="compositionally biased region" description="Basic and acidic residues" evidence="1">
    <location>
        <begin position="426"/>
        <end position="437"/>
    </location>
</feature>
<evidence type="ECO:0000313" key="2">
    <source>
        <dbReference type="EMBL" id="KAJ7319443.1"/>
    </source>
</evidence>
<feature type="compositionally biased region" description="Polar residues" evidence="1">
    <location>
        <begin position="395"/>
        <end position="408"/>
    </location>
</feature>
<keyword evidence="3" id="KW-1185">Reference proteome</keyword>
<dbReference type="EMBL" id="JARIHO010000054">
    <property type="protein sequence ID" value="KAJ7319443.1"/>
    <property type="molecule type" value="Genomic_DNA"/>
</dbReference>
<feature type="compositionally biased region" description="Acidic residues" evidence="1">
    <location>
        <begin position="347"/>
        <end position="361"/>
    </location>
</feature>
<feature type="region of interest" description="Disordered" evidence="1">
    <location>
        <begin position="101"/>
        <end position="164"/>
    </location>
</feature>
<feature type="region of interest" description="Disordered" evidence="1">
    <location>
        <begin position="263"/>
        <end position="284"/>
    </location>
</feature>
<name>A0AAD7EFF2_9AGAR</name>
<feature type="compositionally biased region" description="Polar residues" evidence="1">
    <location>
        <begin position="335"/>
        <end position="346"/>
    </location>
</feature>
<feature type="region of interest" description="Disordered" evidence="1">
    <location>
        <begin position="224"/>
        <end position="251"/>
    </location>
</feature>
<comment type="caution">
    <text evidence="2">The sequence shown here is derived from an EMBL/GenBank/DDBJ whole genome shotgun (WGS) entry which is preliminary data.</text>
</comment>
<dbReference type="Proteomes" id="UP001218218">
    <property type="component" value="Unassembled WGS sequence"/>
</dbReference>
<feature type="region of interest" description="Disordered" evidence="1">
    <location>
        <begin position="296"/>
        <end position="475"/>
    </location>
</feature>
<evidence type="ECO:0000256" key="1">
    <source>
        <dbReference type="SAM" id="MobiDB-lite"/>
    </source>
</evidence>
<sequence>MRRNSLDDLKIPARISQAQVGLRRDLGMLREFTRNVEGRKLRRRFFERHRTNTSTSGSSPTVQQQTQQQAYKQLASAFYPINSKYRISWECAELLIELGGGGTSSPPSTSTSAPAMQQSAVGESDGLKGAKKSKRERAITLQEDAKAPPAPGPVAATASLGTTGRNDLSTRQLLLLKKMLNPTPGGPDESFVEDIPEEMVAAMAAGSTATVNREWRWGDAMNSTVTLPSEESGTQGDVPGKETKRRSSRMRMSGIRDMLRALTKGGATPPVPVSSTSVSTASSSDLHAQHLYQHRQVATNGKQQRWRAKTSAGLEPVSIRSTHRPLSPFDPPSLKTASPRSASTSTGDEEEDWDRLEDSASDAETAAAVARRGGSTIRGRSPYMQTLLLTPASGRPTTPMRSPSGSRTSVHDLSAAAPARATRLSNVEEHADTKSTSKAESPSRQFSRSRRGGKTGSVRSMPPATLPDPKLSMTPENIKPLLENAREVHARLSDCIAEIRTLLAARP</sequence>
<reference evidence="2" key="1">
    <citation type="submission" date="2023-03" db="EMBL/GenBank/DDBJ databases">
        <title>Massive genome expansion in bonnet fungi (Mycena s.s.) driven by repeated elements and novel gene families across ecological guilds.</title>
        <authorList>
            <consortium name="Lawrence Berkeley National Laboratory"/>
            <person name="Harder C.B."/>
            <person name="Miyauchi S."/>
            <person name="Viragh M."/>
            <person name="Kuo A."/>
            <person name="Thoen E."/>
            <person name="Andreopoulos B."/>
            <person name="Lu D."/>
            <person name="Skrede I."/>
            <person name="Drula E."/>
            <person name="Henrissat B."/>
            <person name="Morin E."/>
            <person name="Kohler A."/>
            <person name="Barry K."/>
            <person name="LaButti K."/>
            <person name="Morin E."/>
            <person name="Salamov A."/>
            <person name="Lipzen A."/>
            <person name="Mereny Z."/>
            <person name="Hegedus B."/>
            <person name="Baldrian P."/>
            <person name="Stursova M."/>
            <person name="Weitz H."/>
            <person name="Taylor A."/>
            <person name="Grigoriev I.V."/>
            <person name="Nagy L.G."/>
            <person name="Martin F."/>
            <person name="Kauserud H."/>
        </authorList>
    </citation>
    <scope>NUCLEOTIDE SEQUENCE</scope>
    <source>
        <strain evidence="2">CBHHK002</strain>
    </source>
</reference>
<proteinExistence type="predicted"/>
<accession>A0AAD7EFF2</accession>
<feature type="compositionally biased region" description="Low complexity" evidence="1">
    <location>
        <begin position="104"/>
        <end position="115"/>
    </location>
</feature>
<feature type="compositionally biased region" description="Polar residues" evidence="1">
    <location>
        <begin position="224"/>
        <end position="235"/>
    </location>
</feature>
<organism evidence="2 3">
    <name type="scientific">Mycena albidolilacea</name>
    <dbReference type="NCBI Taxonomy" id="1033008"/>
    <lineage>
        <taxon>Eukaryota</taxon>
        <taxon>Fungi</taxon>
        <taxon>Dikarya</taxon>
        <taxon>Basidiomycota</taxon>
        <taxon>Agaricomycotina</taxon>
        <taxon>Agaricomycetes</taxon>
        <taxon>Agaricomycetidae</taxon>
        <taxon>Agaricales</taxon>
        <taxon>Marasmiineae</taxon>
        <taxon>Mycenaceae</taxon>
        <taxon>Mycena</taxon>
    </lineage>
</organism>
<dbReference type="AlphaFoldDB" id="A0AAD7EFF2"/>
<feature type="compositionally biased region" description="Low complexity" evidence="1">
    <location>
        <begin position="273"/>
        <end position="284"/>
    </location>
</feature>
<gene>
    <name evidence="2" type="ORF">DFH08DRAFT_942345</name>
</gene>
<protein>
    <submittedName>
        <fullName evidence="2">Uncharacterized protein</fullName>
    </submittedName>
</protein>
<evidence type="ECO:0000313" key="3">
    <source>
        <dbReference type="Proteomes" id="UP001218218"/>
    </source>
</evidence>